<dbReference type="InterPro" id="IPR001496">
    <property type="entry name" value="SOCS_box"/>
</dbReference>
<dbReference type="PANTHER" id="PTHR10155:SF32">
    <property type="entry name" value="LP02169P"/>
    <property type="match status" value="1"/>
</dbReference>
<gene>
    <name evidence="6" type="ORF">EVEC_LOCUS4099</name>
</gene>
<dbReference type="PANTHER" id="PTHR10155">
    <property type="entry name" value="PHOSPHATIDYLINOSITOL 3-KINASE REGULATORY SUBUNIT"/>
    <property type="match status" value="1"/>
</dbReference>
<dbReference type="WBParaSite" id="EVEC_0000439101-mRNA-1">
    <property type="protein sequence ID" value="EVEC_0000439101-mRNA-1"/>
    <property type="gene ID" value="EVEC_0000439101"/>
</dbReference>
<keyword evidence="4" id="KW-0727">SH2 domain</keyword>
<dbReference type="Pfam" id="PF07525">
    <property type="entry name" value="SOCS_box"/>
    <property type="match status" value="1"/>
</dbReference>
<proteinExistence type="predicted"/>
<dbReference type="SUPFAM" id="SSF158235">
    <property type="entry name" value="SOCS box-like"/>
    <property type="match status" value="1"/>
</dbReference>
<dbReference type="InterPro" id="IPR036860">
    <property type="entry name" value="SH2_dom_sf"/>
</dbReference>
<dbReference type="Gene3D" id="3.30.505.10">
    <property type="entry name" value="SH2 domain"/>
    <property type="match status" value="1"/>
</dbReference>
<reference evidence="8" key="1">
    <citation type="submission" date="2017-02" db="UniProtKB">
        <authorList>
            <consortium name="WormBaseParasite"/>
        </authorList>
    </citation>
    <scope>IDENTIFICATION</scope>
</reference>
<dbReference type="PROSITE" id="PS50225">
    <property type="entry name" value="SOCS"/>
    <property type="match status" value="1"/>
</dbReference>
<dbReference type="InterPro" id="IPR036036">
    <property type="entry name" value="SOCS_box-like_dom_sf"/>
</dbReference>
<evidence type="ECO:0000256" key="4">
    <source>
        <dbReference type="ARBA" id="ARBA00022999"/>
    </source>
</evidence>
<dbReference type="GO" id="GO:0046854">
    <property type="term" value="P:phosphatidylinositol phosphate biosynthetic process"/>
    <property type="evidence" value="ECO:0007669"/>
    <property type="project" value="TreeGrafter"/>
</dbReference>
<dbReference type="GO" id="GO:0009968">
    <property type="term" value="P:negative regulation of signal transduction"/>
    <property type="evidence" value="ECO:0007669"/>
    <property type="project" value="UniProtKB-KW"/>
</dbReference>
<dbReference type="SMART" id="SM00253">
    <property type="entry name" value="SOCS"/>
    <property type="match status" value="1"/>
</dbReference>
<evidence type="ECO:0000259" key="5">
    <source>
        <dbReference type="PROSITE" id="PS50225"/>
    </source>
</evidence>
<dbReference type="Pfam" id="PF00017">
    <property type="entry name" value="SH2"/>
    <property type="match status" value="1"/>
</dbReference>
<dbReference type="AlphaFoldDB" id="A0A0N4V2Y8"/>
<keyword evidence="3" id="KW-0833">Ubl conjugation pathway</keyword>
<dbReference type="SUPFAM" id="SSF55550">
    <property type="entry name" value="SH2 domain"/>
    <property type="match status" value="1"/>
</dbReference>
<evidence type="ECO:0000313" key="6">
    <source>
        <dbReference type="EMBL" id="VDD89348.1"/>
    </source>
</evidence>
<dbReference type="Gene3D" id="1.10.750.20">
    <property type="entry name" value="SOCS box"/>
    <property type="match status" value="1"/>
</dbReference>
<dbReference type="GO" id="GO:0035556">
    <property type="term" value="P:intracellular signal transduction"/>
    <property type="evidence" value="ECO:0007669"/>
    <property type="project" value="InterPro"/>
</dbReference>
<organism evidence="8">
    <name type="scientific">Enterobius vermicularis</name>
    <name type="common">Human pinworm</name>
    <dbReference type="NCBI Taxonomy" id="51028"/>
    <lineage>
        <taxon>Eukaryota</taxon>
        <taxon>Metazoa</taxon>
        <taxon>Ecdysozoa</taxon>
        <taxon>Nematoda</taxon>
        <taxon>Chromadorea</taxon>
        <taxon>Rhabditida</taxon>
        <taxon>Spirurina</taxon>
        <taxon>Oxyuridomorpha</taxon>
        <taxon>Oxyuroidea</taxon>
        <taxon>Oxyuridae</taxon>
        <taxon>Enterobius</taxon>
    </lineage>
</organism>
<evidence type="ECO:0000256" key="1">
    <source>
        <dbReference type="ARBA" id="ARBA00022604"/>
    </source>
</evidence>
<dbReference type="GO" id="GO:0005942">
    <property type="term" value="C:phosphatidylinositol 3-kinase complex"/>
    <property type="evidence" value="ECO:0007669"/>
    <property type="project" value="TreeGrafter"/>
</dbReference>
<keyword evidence="7" id="KW-1185">Reference proteome</keyword>
<dbReference type="STRING" id="51028.A0A0N4V2Y8"/>
<dbReference type="SMART" id="SM00969">
    <property type="entry name" value="SOCS_box"/>
    <property type="match status" value="1"/>
</dbReference>
<dbReference type="EMBL" id="UXUI01007764">
    <property type="protein sequence ID" value="VDD89348.1"/>
    <property type="molecule type" value="Genomic_DNA"/>
</dbReference>
<evidence type="ECO:0000313" key="8">
    <source>
        <dbReference type="WBParaSite" id="EVEC_0000439101-mRNA-1"/>
    </source>
</evidence>
<protein>
    <submittedName>
        <fullName evidence="8">SOCS box domain-containing protein</fullName>
    </submittedName>
</protein>
<feature type="domain" description="SOCS box" evidence="5">
    <location>
        <begin position="89"/>
        <end position="139"/>
    </location>
</feature>
<evidence type="ECO:0000313" key="7">
    <source>
        <dbReference type="Proteomes" id="UP000274131"/>
    </source>
</evidence>
<keyword evidence="1" id="KW-0341">Growth regulation</keyword>
<evidence type="ECO:0000256" key="2">
    <source>
        <dbReference type="ARBA" id="ARBA00022700"/>
    </source>
</evidence>
<evidence type="ECO:0000256" key="3">
    <source>
        <dbReference type="ARBA" id="ARBA00022786"/>
    </source>
</evidence>
<name>A0A0N4V2Y8_ENTVE</name>
<keyword evidence="2" id="KW-0734">Signal transduction inhibitor</keyword>
<dbReference type="Proteomes" id="UP000274131">
    <property type="component" value="Unassembled WGS sequence"/>
</dbReference>
<accession>A0A0N4V2Y8</accession>
<reference evidence="6 7" key="2">
    <citation type="submission" date="2018-10" db="EMBL/GenBank/DDBJ databases">
        <authorList>
            <consortium name="Pathogen Informatics"/>
        </authorList>
    </citation>
    <scope>NUCLEOTIDE SEQUENCE [LARGE SCALE GENOMIC DNA]</scope>
</reference>
<sequence length="142" mass="16109">MDRPPGTFLIRDSASDRYIFTVSYRTADSVLHTRLPRHGEYFCLGGPNALVKAHSLVTFVEDSIQKCKERGVCLLMHKKDIRTGTEKLALLKPLKRHEVLPSLKYLSRIVIRHSFSTETISALPIPGSIKQYILSTKYLVPN</sequence>
<dbReference type="OrthoDB" id="6426624at2759"/>
<dbReference type="GO" id="GO:0046935">
    <property type="term" value="F:1-phosphatidylinositol-3-kinase regulator activity"/>
    <property type="evidence" value="ECO:0007669"/>
    <property type="project" value="TreeGrafter"/>
</dbReference>
<dbReference type="InterPro" id="IPR000980">
    <property type="entry name" value="SH2"/>
</dbReference>